<name>A0A8S3GAA0_9BILA</name>
<comment type="caution">
    <text evidence="2">The sequence shown here is derived from an EMBL/GenBank/DDBJ whole genome shotgun (WGS) entry which is preliminary data.</text>
</comment>
<gene>
    <name evidence="2" type="ORF">BYL167_LOCUS73995</name>
</gene>
<evidence type="ECO:0000256" key="1">
    <source>
        <dbReference type="SAM" id="MobiDB-lite"/>
    </source>
</evidence>
<feature type="non-terminal residue" evidence="2">
    <location>
        <position position="34"/>
    </location>
</feature>
<dbReference type="AlphaFoldDB" id="A0A8S3GAA0"/>
<evidence type="ECO:0000313" key="3">
    <source>
        <dbReference type="Proteomes" id="UP000681967"/>
    </source>
</evidence>
<feature type="compositionally biased region" description="Low complexity" evidence="1">
    <location>
        <begin position="18"/>
        <end position="34"/>
    </location>
</feature>
<accession>A0A8S3GAA0</accession>
<feature type="region of interest" description="Disordered" evidence="1">
    <location>
        <begin position="1"/>
        <end position="34"/>
    </location>
</feature>
<proteinExistence type="predicted"/>
<dbReference type="Proteomes" id="UP000681967">
    <property type="component" value="Unassembled WGS sequence"/>
</dbReference>
<dbReference type="EMBL" id="CAJOBH010263718">
    <property type="protein sequence ID" value="CAF5158664.1"/>
    <property type="molecule type" value="Genomic_DNA"/>
</dbReference>
<organism evidence="2 3">
    <name type="scientific">Rotaria magnacalcarata</name>
    <dbReference type="NCBI Taxonomy" id="392030"/>
    <lineage>
        <taxon>Eukaryota</taxon>
        <taxon>Metazoa</taxon>
        <taxon>Spiralia</taxon>
        <taxon>Gnathifera</taxon>
        <taxon>Rotifera</taxon>
        <taxon>Eurotatoria</taxon>
        <taxon>Bdelloidea</taxon>
        <taxon>Philodinida</taxon>
        <taxon>Philodinidae</taxon>
        <taxon>Rotaria</taxon>
    </lineage>
</organism>
<evidence type="ECO:0000313" key="2">
    <source>
        <dbReference type="EMBL" id="CAF5158664.1"/>
    </source>
</evidence>
<sequence length="34" mass="3692">MNTAFDQSIEQHLDESESATITTTITPTSKIAIP</sequence>
<reference evidence="2" key="1">
    <citation type="submission" date="2021-02" db="EMBL/GenBank/DDBJ databases">
        <authorList>
            <person name="Nowell W R."/>
        </authorList>
    </citation>
    <scope>NUCLEOTIDE SEQUENCE</scope>
</reference>
<protein>
    <submittedName>
        <fullName evidence="2">Uncharacterized protein</fullName>
    </submittedName>
</protein>